<name>A0AAV0F1R0_9ASTE</name>
<comment type="caution">
    <text evidence="1">The sequence shown here is derived from an EMBL/GenBank/DDBJ whole genome shotgun (WGS) entry which is preliminary data.</text>
</comment>
<keyword evidence="2" id="KW-1185">Reference proteome</keyword>
<dbReference type="EMBL" id="CAMAPF010000955">
    <property type="protein sequence ID" value="CAH9129450.1"/>
    <property type="molecule type" value="Genomic_DNA"/>
</dbReference>
<dbReference type="AlphaFoldDB" id="A0AAV0F1R0"/>
<reference evidence="1" key="1">
    <citation type="submission" date="2022-07" db="EMBL/GenBank/DDBJ databases">
        <authorList>
            <person name="Macas J."/>
            <person name="Novak P."/>
            <person name="Neumann P."/>
        </authorList>
    </citation>
    <scope>NUCLEOTIDE SEQUENCE</scope>
</reference>
<protein>
    <submittedName>
        <fullName evidence="1">Uncharacterized protein</fullName>
    </submittedName>
</protein>
<evidence type="ECO:0000313" key="2">
    <source>
        <dbReference type="Proteomes" id="UP001152523"/>
    </source>
</evidence>
<accession>A0AAV0F1R0</accession>
<gene>
    <name evidence="1" type="ORF">CEPIT_LOCUS29862</name>
</gene>
<organism evidence="1 2">
    <name type="scientific">Cuscuta epithymum</name>
    <dbReference type="NCBI Taxonomy" id="186058"/>
    <lineage>
        <taxon>Eukaryota</taxon>
        <taxon>Viridiplantae</taxon>
        <taxon>Streptophyta</taxon>
        <taxon>Embryophyta</taxon>
        <taxon>Tracheophyta</taxon>
        <taxon>Spermatophyta</taxon>
        <taxon>Magnoliopsida</taxon>
        <taxon>eudicotyledons</taxon>
        <taxon>Gunneridae</taxon>
        <taxon>Pentapetalae</taxon>
        <taxon>asterids</taxon>
        <taxon>lamiids</taxon>
        <taxon>Solanales</taxon>
        <taxon>Convolvulaceae</taxon>
        <taxon>Cuscuteae</taxon>
        <taxon>Cuscuta</taxon>
        <taxon>Cuscuta subgen. Cuscuta</taxon>
    </lineage>
</organism>
<proteinExistence type="predicted"/>
<sequence length="219" mass="24503">MAEIPVSPPLQNPTINAHLHPGAVHVPGTHKPTEADVVNDTKRVENMKKYWDCQALVTQGEMAEAISHQQRIISKYVAEDTAPAWAAQMTAQMNEMNDTLTRSAIRLNAESYAARARSFNSKIPSTTVHGRNCQLRGIPKCNEGHPPQIPGAGGFPFNQPNYPVGSFPPFNLMPRTLADIDDITDEMMASIFWFYNDPHLIWTNDRRARKALLNDFLLI</sequence>
<dbReference type="Proteomes" id="UP001152523">
    <property type="component" value="Unassembled WGS sequence"/>
</dbReference>
<evidence type="ECO:0000313" key="1">
    <source>
        <dbReference type="EMBL" id="CAH9129450.1"/>
    </source>
</evidence>